<organism evidence="5 6">
    <name type="scientific">Microthyrium microscopicum</name>
    <dbReference type="NCBI Taxonomy" id="703497"/>
    <lineage>
        <taxon>Eukaryota</taxon>
        <taxon>Fungi</taxon>
        <taxon>Dikarya</taxon>
        <taxon>Ascomycota</taxon>
        <taxon>Pezizomycotina</taxon>
        <taxon>Dothideomycetes</taxon>
        <taxon>Dothideomycetes incertae sedis</taxon>
        <taxon>Microthyriales</taxon>
        <taxon>Microthyriaceae</taxon>
        <taxon>Microthyrium</taxon>
    </lineage>
</organism>
<dbReference type="PANTHER" id="PTHR23048">
    <property type="entry name" value="MYOSIN LIGHT CHAIN 1, 3"/>
    <property type="match status" value="1"/>
</dbReference>
<dbReference type="CDD" id="cd00051">
    <property type="entry name" value="EFh"/>
    <property type="match status" value="1"/>
</dbReference>
<evidence type="ECO:0000313" key="6">
    <source>
        <dbReference type="Proteomes" id="UP000799302"/>
    </source>
</evidence>
<dbReference type="Gene3D" id="1.20.58.320">
    <property type="entry name" value="TPR-like"/>
    <property type="match status" value="1"/>
</dbReference>
<accession>A0A6A6UGT0</accession>
<keyword evidence="6" id="KW-1185">Reference proteome</keyword>
<evidence type="ECO:0000313" key="5">
    <source>
        <dbReference type="EMBL" id="KAF2671020.1"/>
    </source>
</evidence>
<feature type="domain" description="EF-hand" evidence="4">
    <location>
        <begin position="360"/>
        <end position="395"/>
    </location>
</feature>
<dbReference type="SUPFAM" id="SSF48452">
    <property type="entry name" value="TPR-like"/>
    <property type="match status" value="1"/>
</dbReference>
<protein>
    <recommendedName>
        <fullName evidence="1">Calmodulin</fullName>
    </recommendedName>
</protein>
<dbReference type="PROSITE" id="PS00018">
    <property type="entry name" value="EF_HAND_1"/>
    <property type="match status" value="2"/>
</dbReference>
<evidence type="ECO:0000256" key="3">
    <source>
        <dbReference type="ARBA" id="ARBA00022837"/>
    </source>
</evidence>
<dbReference type="SUPFAM" id="SSF47473">
    <property type="entry name" value="EF-hand"/>
    <property type="match status" value="1"/>
</dbReference>
<dbReference type="GO" id="GO:0016460">
    <property type="term" value="C:myosin II complex"/>
    <property type="evidence" value="ECO:0007669"/>
    <property type="project" value="TreeGrafter"/>
</dbReference>
<dbReference type="OrthoDB" id="414698at2759"/>
<dbReference type="FunFam" id="1.10.238.10:FF:000001">
    <property type="entry name" value="Calmodulin 1"/>
    <property type="match status" value="1"/>
</dbReference>
<dbReference type="SMART" id="SM00054">
    <property type="entry name" value="EFh"/>
    <property type="match status" value="3"/>
</dbReference>
<dbReference type="PROSITE" id="PS50222">
    <property type="entry name" value="EF_HAND_2"/>
    <property type="match status" value="3"/>
</dbReference>
<keyword evidence="3" id="KW-0106">Calcium</keyword>
<dbReference type="InterPro" id="IPR011990">
    <property type="entry name" value="TPR-like_helical_dom_sf"/>
</dbReference>
<dbReference type="InterPro" id="IPR011992">
    <property type="entry name" value="EF-hand-dom_pair"/>
</dbReference>
<reference evidence="5" key="1">
    <citation type="journal article" date="2020" name="Stud. Mycol.">
        <title>101 Dothideomycetes genomes: a test case for predicting lifestyles and emergence of pathogens.</title>
        <authorList>
            <person name="Haridas S."/>
            <person name="Albert R."/>
            <person name="Binder M."/>
            <person name="Bloem J."/>
            <person name="Labutti K."/>
            <person name="Salamov A."/>
            <person name="Andreopoulos B."/>
            <person name="Baker S."/>
            <person name="Barry K."/>
            <person name="Bills G."/>
            <person name="Bluhm B."/>
            <person name="Cannon C."/>
            <person name="Castanera R."/>
            <person name="Culley D."/>
            <person name="Daum C."/>
            <person name="Ezra D."/>
            <person name="Gonzalez J."/>
            <person name="Henrissat B."/>
            <person name="Kuo A."/>
            <person name="Liang C."/>
            <person name="Lipzen A."/>
            <person name="Lutzoni F."/>
            <person name="Magnuson J."/>
            <person name="Mondo S."/>
            <person name="Nolan M."/>
            <person name="Ohm R."/>
            <person name="Pangilinan J."/>
            <person name="Park H.-J."/>
            <person name="Ramirez L."/>
            <person name="Alfaro M."/>
            <person name="Sun H."/>
            <person name="Tritt A."/>
            <person name="Yoshinaga Y."/>
            <person name="Zwiers L.-H."/>
            <person name="Turgeon B."/>
            <person name="Goodwin S."/>
            <person name="Spatafora J."/>
            <person name="Crous P."/>
            <person name="Grigoriev I."/>
        </authorList>
    </citation>
    <scope>NUCLEOTIDE SEQUENCE</scope>
    <source>
        <strain evidence="5">CBS 115976</strain>
    </source>
</reference>
<dbReference type="EMBL" id="MU004233">
    <property type="protein sequence ID" value="KAF2671020.1"/>
    <property type="molecule type" value="Genomic_DNA"/>
</dbReference>
<feature type="domain" description="EF-hand" evidence="4">
    <location>
        <begin position="251"/>
        <end position="286"/>
    </location>
</feature>
<evidence type="ECO:0000259" key="4">
    <source>
        <dbReference type="PROSITE" id="PS50222"/>
    </source>
</evidence>
<dbReference type="GO" id="GO:0005509">
    <property type="term" value="F:calcium ion binding"/>
    <property type="evidence" value="ECO:0007669"/>
    <property type="project" value="InterPro"/>
</dbReference>
<dbReference type="Pfam" id="PF13202">
    <property type="entry name" value="EF-hand_5"/>
    <property type="match status" value="1"/>
</dbReference>
<sequence>MSEILQEELIQFMFLRNPVGTLDVMKCLGLWFGKSNETDIEIKTRFGDHVAKALSGGYDSWKATPRGCLALMILVDQFPRNIYRHTIQSFAGDRMARKIVDEHQWLEVLKPEECIFVPCLIMTHQENVEYQQWGVTFYNSLEPLLPSELHVFRTIFEEHLRIIKLCGTFPHRDHYYGRETCEVGRMLMENPKIRFDLPLIAEDGCVKFGHDPKKLWLATQRAFDALERIEALSEETDSQSPVQVPSWLSENEIAECHETFRAFDKDGNGSFDRNELATVLASTGRTYTPEQVQRAMNRISGEQDCTSITFEQFSALFRTKMDMSAEARARRRFNMFDADGSGEISLEELKKCIRSMDDLVTNAEIEEMMRVCDEDHNGSVSFEEFMVMFPFTSTVRKLSSGQIPLCVTAS</sequence>
<gene>
    <name evidence="5" type="ORF">BT63DRAFT_423278</name>
</gene>
<dbReference type="Proteomes" id="UP000799302">
    <property type="component" value="Unassembled WGS sequence"/>
</dbReference>
<dbReference type="Pfam" id="PF13499">
    <property type="entry name" value="EF-hand_7"/>
    <property type="match status" value="1"/>
</dbReference>
<evidence type="ECO:0000256" key="1">
    <source>
        <dbReference type="ARBA" id="ARBA00020786"/>
    </source>
</evidence>
<dbReference type="AlphaFoldDB" id="A0A6A6UGT0"/>
<name>A0A6A6UGT0_9PEZI</name>
<dbReference type="InterPro" id="IPR010323">
    <property type="entry name" value="DUF924"/>
</dbReference>
<evidence type="ECO:0000256" key="2">
    <source>
        <dbReference type="ARBA" id="ARBA00022737"/>
    </source>
</evidence>
<proteinExistence type="predicted"/>
<keyword evidence="2" id="KW-0677">Repeat</keyword>
<dbReference type="InterPro" id="IPR002048">
    <property type="entry name" value="EF_hand_dom"/>
</dbReference>
<dbReference type="InterPro" id="IPR018247">
    <property type="entry name" value="EF_Hand_1_Ca_BS"/>
</dbReference>
<dbReference type="Gene3D" id="1.10.238.10">
    <property type="entry name" value="EF-hand"/>
    <property type="match status" value="2"/>
</dbReference>
<dbReference type="Gene3D" id="1.25.40.10">
    <property type="entry name" value="Tetratricopeptide repeat domain"/>
    <property type="match status" value="1"/>
</dbReference>
<dbReference type="PANTHER" id="PTHR23048:SF59">
    <property type="entry name" value="EF-HAND SUPERFAMILY PROTEIN"/>
    <property type="match status" value="1"/>
</dbReference>
<dbReference type="Pfam" id="PF06041">
    <property type="entry name" value="DUF924"/>
    <property type="match status" value="1"/>
</dbReference>
<feature type="domain" description="EF-hand" evidence="4">
    <location>
        <begin position="324"/>
        <end position="359"/>
    </location>
</feature>
<dbReference type="InterPro" id="IPR050230">
    <property type="entry name" value="CALM/Myosin/TropC-like"/>
</dbReference>